<dbReference type="InterPro" id="IPR000847">
    <property type="entry name" value="LysR_HTH_N"/>
</dbReference>
<dbReference type="Pfam" id="PF03466">
    <property type="entry name" value="LysR_substrate"/>
    <property type="match status" value="1"/>
</dbReference>
<sequence length="309" mass="33821">MSYTDQITLRQLKALKAVAEHRTIVAAADVLNLTGPAVHNQLKKLEEAIESDVFDREAKGTGTLTPQGQAMLRAYDEIQSTLARAFAEIEALRAGTRGSLTLGVVSTAKYFAPAIVARLAKELPDVQVSLKVGNREEVIESLRHGEFDLCIMGRPPRDPLVEAESIGPHPHVIIAPPDHPLAGRRHLRPRELAAERFVLREHGSGTRILTERFLAEVGGDDTIATTEMTSNETIKQAVIHGLGIALISAHTVAFELEVGRLVPLDVVGLPIQRTWYVISPVNLRKTLIAEKVSDWLVRNADSYLPQVGL</sequence>
<comment type="similarity">
    <text evidence="1">Belongs to the LysR transcriptional regulatory family.</text>
</comment>
<dbReference type="EMBL" id="OMOJ01000002">
    <property type="protein sequence ID" value="SPF79486.1"/>
    <property type="molecule type" value="Genomic_DNA"/>
</dbReference>
<evidence type="ECO:0000256" key="5">
    <source>
        <dbReference type="ARBA" id="ARBA00039279"/>
    </source>
</evidence>
<dbReference type="AlphaFoldDB" id="A0A2R8ATW4"/>
<feature type="domain" description="HTH lysR-type" evidence="7">
    <location>
        <begin position="7"/>
        <end position="65"/>
    </location>
</feature>
<evidence type="ECO:0000256" key="4">
    <source>
        <dbReference type="ARBA" id="ARBA00023163"/>
    </source>
</evidence>
<dbReference type="OrthoDB" id="7840053at2"/>
<dbReference type="PANTHER" id="PTHR30126">
    <property type="entry name" value="HTH-TYPE TRANSCRIPTIONAL REGULATOR"/>
    <property type="match status" value="1"/>
</dbReference>
<dbReference type="RefSeq" id="WP_108885359.1">
    <property type="nucleotide sequence ID" value="NZ_OMOJ01000002.1"/>
</dbReference>
<accession>A0A2R8ATW4</accession>
<dbReference type="Pfam" id="PF00126">
    <property type="entry name" value="HTH_1"/>
    <property type="match status" value="1"/>
</dbReference>
<dbReference type="GO" id="GO:0000976">
    <property type="term" value="F:transcription cis-regulatory region binding"/>
    <property type="evidence" value="ECO:0007669"/>
    <property type="project" value="TreeGrafter"/>
</dbReference>
<reference evidence="9" key="1">
    <citation type="submission" date="2018-03" db="EMBL/GenBank/DDBJ databases">
        <authorList>
            <person name="Rodrigo-Torres L."/>
            <person name="Arahal R. D."/>
            <person name="Lucena T."/>
        </authorList>
    </citation>
    <scope>NUCLEOTIDE SEQUENCE [LARGE SCALE GENOMIC DNA]</scope>
    <source>
        <strain evidence="9">CECT 8871</strain>
    </source>
</reference>
<dbReference type="SUPFAM" id="SSF46785">
    <property type="entry name" value="Winged helix' DNA-binding domain"/>
    <property type="match status" value="1"/>
</dbReference>
<gene>
    <name evidence="8" type="primary">cmpR_2</name>
    <name evidence="8" type="ORF">PRI8871_01282</name>
</gene>
<keyword evidence="2" id="KW-0805">Transcription regulation</keyword>
<evidence type="ECO:0000256" key="2">
    <source>
        <dbReference type="ARBA" id="ARBA00023015"/>
    </source>
</evidence>
<dbReference type="PROSITE" id="PS50931">
    <property type="entry name" value="HTH_LYSR"/>
    <property type="match status" value="1"/>
</dbReference>
<dbReference type="InterPro" id="IPR036390">
    <property type="entry name" value="WH_DNA-bd_sf"/>
</dbReference>
<organism evidence="8 9">
    <name type="scientific">Pseudoprimorskyibacter insulae</name>
    <dbReference type="NCBI Taxonomy" id="1695997"/>
    <lineage>
        <taxon>Bacteria</taxon>
        <taxon>Pseudomonadati</taxon>
        <taxon>Pseudomonadota</taxon>
        <taxon>Alphaproteobacteria</taxon>
        <taxon>Rhodobacterales</taxon>
        <taxon>Paracoccaceae</taxon>
        <taxon>Pseudoprimorskyibacter</taxon>
    </lineage>
</organism>
<proteinExistence type="inferred from homology"/>
<dbReference type="SUPFAM" id="SSF53850">
    <property type="entry name" value="Periplasmic binding protein-like II"/>
    <property type="match status" value="1"/>
</dbReference>
<dbReference type="PANTHER" id="PTHR30126:SF5">
    <property type="entry name" value="HTH-TYPE TRANSCRIPTIONAL ACTIVATOR CMPR"/>
    <property type="match status" value="1"/>
</dbReference>
<evidence type="ECO:0000259" key="7">
    <source>
        <dbReference type="PROSITE" id="PS50931"/>
    </source>
</evidence>
<dbReference type="GO" id="GO:0003700">
    <property type="term" value="F:DNA-binding transcription factor activity"/>
    <property type="evidence" value="ECO:0007669"/>
    <property type="project" value="InterPro"/>
</dbReference>
<keyword evidence="4" id="KW-0804">Transcription</keyword>
<dbReference type="Gene3D" id="1.10.10.10">
    <property type="entry name" value="Winged helix-like DNA-binding domain superfamily/Winged helix DNA-binding domain"/>
    <property type="match status" value="1"/>
</dbReference>
<dbReference type="InterPro" id="IPR005119">
    <property type="entry name" value="LysR_subst-bd"/>
</dbReference>
<dbReference type="Gene3D" id="3.40.190.10">
    <property type="entry name" value="Periplasmic binding protein-like II"/>
    <property type="match status" value="2"/>
</dbReference>
<keyword evidence="9" id="KW-1185">Reference proteome</keyword>
<evidence type="ECO:0000313" key="8">
    <source>
        <dbReference type="EMBL" id="SPF79486.1"/>
    </source>
</evidence>
<evidence type="ECO:0000256" key="6">
    <source>
        <dbReference type="ARBA" id="ARBA00043141"/>
    </source>
</evidence>
<dbReference type="InterPro" id="IPR036388">
    <property type="entry name" value="WH-like_DNA-bd_sf"/>
</dbReference>
<evidence type="ECO:0000313" key="9">
    <source>
        <dbReference type="Proteomes" id="UP000244904"/>
    </source>
</evidence>
<name>A0A2R8ATW4_9RHOB</name>
<evidence type="ECO:0000256" key="3">
    <source>
        <dbReference type="ARBA" id="ARBA00023125"/>
    </source>
</evidence>
<evidence type="ECO:0000256" key="1">
    <source>
        <dbReference type="ARBA" id="ARBA00009437"/>
    </source>
</evidence>
<dbReference type="Proteomes" id="UP000244904">
    <property type="component" value="Unassembled WGS sequence"/>
</dbReference>
<protein>
    <recommendedName>
        <fullName evidence="5">HTH-type transcriptional regulator CbbR</fullName>
    </recommendedName>
    <alternativeName>
        <fullName evidence="6">RuBisCO operon transcriptional regulator</fullName>
    </alternativeName>
</protein>
<keyword evidence="3" id="KW-0238">DNA-binding</keyword>